<name>A0AAV7QDJ1_PLEWA</name>
<dbReference type="Proteomes" id="UP001066276">
    <property type="component" value="Chromosome 6"/>
</dbReference>
<dbReference type="EMBL" id="JANPWB010000010">
    <property type="protein sequence ID" value="KAJ1137576.1"/>
    <property type="molecule type" value="Genomic_DNA"/>
</dbReference>
<evidence type="ECO:0000256" key="1">
    <source>
        <dbReference type="SAM" id="MobiDB-lite"/>
    </source>
</evidence>
<feature type="compositionally biased region" description="Polar residues" evidence="1">
    <location>
        <begin position="32"/>
        <end position="50"/>
    </location>
</feature>
<evidence type="ECO:0000313" key="2">
    <source>
        <dbReference type="EMBL" id="KAJ1137576.1"/>
    </source>
</evidence>
<protein>
    <submittedName>
        <fullName evidence="2">Uncharacterized protein</fullName>
    </submittedName>
</protein>
<evidence type="ECO:0000313" key="3">
    <source>
        <dbReference type="Proteomes" id="UP001066276"/>
    </source>
</evidence>
<keyword evidence="3" id="KW-1185">Reference proteome</keyword>
<sequence length="72" mass="7501">MPGAVRARCRLLTALPGGELIDHLAALHGDYKQNQIRAPQTPNGEGQGPQTGAAPLGMLQEEKSGLEPGTKS</sequence>
<proteinExistence type="predicted"/>
<reference evidence="2" key="1">
    <citation type="journal article" date="2022" name="bioRxiv">
        <title>Sequencing and chromosome-scale assembly of the giantPleurodeles waltlgenome.</title>
        <authorList>
            <person name="Brown T."/>
            <person name="Elewa A."/>
            <person name="Iarovenko S."/>
            <person name="Subramanian E."/>
            <person name="Araus A.J."/>
            <person name="Petzold A."/>
            <person name="Susuki M."/>
            <person name="Suzuki K.-i.T."/>
            <person name="Hayashi T."/>
            <person name="Toyoda A."/>
            <person name="Oliveira C."/>
            <person name="Osipova E."/>
            <person name="Leigh N.D."/>
            <person name="Simon A."/>
            <person name="Yun M.H."/>
        </authorList>
    </citation>
    <scope>NUCLEOTIDE SEQUENCE</scope>
    <source>
        <strain evidence="2">20211129_DDA</strain>
        <tissue evidence="2">Liver</tissue>
    </source>
</reference>
<organism evidence="2 3">
    <name type="scientific">Pleurodeles waltl</name>
    <name type="common">Iberian ribbed newt</name>
    <dbReference type="NCBI Taxonomy" id="8319"/>
    <lineage>
        <taxon>Eukaryota</taxon>
        <taxon>Metazoa</taxon>
        <taxon>Chordata</taxon>
        <taxon>Craniata</taxon>
        <taxon>Vertebrata</taxon>
        <taxon>Euteleostomi</taxon>
        <taxon>Amphibia</taxon>
        <taxon>Batrachia</taxon>
        <taxon>Caudata</taxon>
        <taxon>Salamandroidea</taxon>
        <taxon>Salamandridae</taxon>
        <taxon>Pleurodelinae</taxon>
        <taxon>Pleurodeles</taxon>
    </lineage>
</organism>
<dbReference type="AlphaFoldDB" id="A0AAV7QDJ1"/>
<accession>A0AAV7QDJ1</accession>
<feature type="region of interest" description="Disordered" evidence="1">
    <location>
        <begin position="32"/>
        <end position="72"/>
    </location>
</feature>
<gene>
    <name evidence="2" type="ORF">NDU88_003974</name>
</gene>
<comment type="caution">
    <text evidence="2">The sequence shown here is derived from an EMBL/GenBank/DDBJ whole genome shotgun (WGS) entry which is preliminary data.</text>
</comment>